<proteinExistence type="predicted"/>
<dbReference type="Gene3D" id="1.10.287.1490">
    <property type="match status" value="1"/>
</dbReference>
<dbReference type="Pfam" id="PF11740">
    <property type="entry name" value="KfrA_N"/>
    <property type="match status" value="1"/>
</dbReference>
<comment type="caution">
    <text evidence="3">The sequence shown here is derived from an EMBL/GenBank/DDBJ whole genome shotgun (WGS) entry which is preliminary data.</text>
</comment>
<dbReference type="Proteomes" id="UP000056732">
    <property type="component" value="Unassembled WGS sequence"/>
</dbReference>
<dbReference type="RefSeq" id="WP_059927345.1">
    <property type="nucleotide sequence ID" value="NZ_LPDO01000049.1"/>
</dbReference>
<gene>
    <name evidence="3" type="ORF">WK53_29905</name>
</gene>
<dbReference type="EMBL" id="LPDO01000049">
    <property type="protein sequence ID" value="KVT57064.1"/>
    <property type="molecule type" value="Genomic_DNA"/>
</dbReference>
<accession>A0AAW3NCF1</accession>
<feature type="domain" description="KfrA N-terminal DNA-binding" evidence="2">
    <location>
        <begin position="7"/>
        <end position="119"/>
    </location>
</feature>
<evidence type="ECO:0000259" key="2">
    <source>
        <dbReference type="Pfam" id="PF11740"/>
    </source>
</evidence>
<feature type="coiled-coil region" evidence="1">
    <location>
        <begin position="168"/>
        <end position="280"/>
    </location>
</feature>
<evidence type="ECO:0000313" key="3">
    <source>
        <dbReference type="EMBL" id="KVT57064.1"/>
    </source>
</evidence>
<sequence length="330" mass="35926">MARAGLTRVDVKRARDSLIAQGVHASIDAIRIALGNTGSKTTIHRYLKELEEEEGASLTRAASLSDAIQDLVARLAARLHEEAQVRVDQQAAAAAAQRQQAQAEIAKLTGELAALQAQLADATAALSSEQDAHAETRLAAQQRAIDSERLSQQVHDQTVRLAEHESFRQSLEEKLKHAHDALEHYRTASREQREQEARRHEAQVQQLQAELRQANQTAIVKQNEITQLNKDNARLVAESGAASKSLREARAHGEQLREALDRMLADHVRLETECDALRATVSAQSGELESARASLGVATAERTKLAAQVDAQLILLADYRARLGLGGAAG</sequence>
<evidence type="ECO:0000256" key="1">
    <source>
        <dbReference type="SAM" id="Coils"/>
    </source>
</evidence>
<organism evidence="3 4">
    <name type="scientific">Burkholderia ubonensis</name>
    <dbReference type="NCBI Taxonomy" id="101571"/>
    <lineage>
        <taxon>Bacteria</taxon>
        <taxon>Pseudomonadati</taxon>
        <taxon>Pseudomonadota</taxon>
        <taxon>Betaproteobacteria</taxon>
        <taxon>Burkholderiales</taxon>
        <taxon>Burkholderiaceae</taxon>
        <taxon>Burkholderia</taxon>
        <taxon>Burkholderia cepacia complex</taxon>
    </lineage>
</organism>
<protein>
    <submittedName>
        <fullName evidence="3">Integrase</fullName>
    </submittedName>
</protein>
<keyword evidence="1" id="KW-0175">Coiled coil</keyword>
<evidence type="ECO:0000313" key="4">
    <source>
        <dbReference type="Proteomes" id="UP000056732"/>
    </source>
</evidence>
<reference evidence="3 4" key="1">
    <citation type="submission" date="2015-11" db="EMBL/GenBank/DDBJ databases">
        <title>Expanding the genomic diversity of Burkholderia species for the development of highly accurate diagnostics.</title>
        <authorList>
            <person name="Sahl J."/>
            <person name="Keim P."/>
            <person name="Wagner D."/>
        </authorList>
    </citation>
    <scope>NUCLEOTIDE SEQUENCE [LARGE SCALE GENOMIC DNA]</scope>
    <source>
        <strain evidence="3 4">MSMB1137WGS</strain>
    </source>
</reference>
<feature type="coiled-coil region" evidence="1">
    <location>
        <begin position="91"/>
        <end position="132"/>
    </location>
</feature>
<dbReference type="AlphaFoldDB" id="A0AAW3NCF1"/>
<name>A0AAW3NCF1_9BURK</name>
<dbReference type="InterPro" id="IPR021104">
    <property type="entry name" value="KfrA_DNA-bd_N"/>
</dbReference>